<dbReference type="PANTHER" id="PTHR12436:SF17">
    <property type="entry name" value="SAC3 FAMILY PROTEIN B"/>
    <property type="match status" value="1"/>
</dbReference>
<dbReference type="Gene3D" id="1.25.40.990">
    <property type="match status" value="1"/>
</dbReference>
<dbReference type="GO" id="GO:0070390">
    <property type="term" value="C:transcription export complex 2"/>
    <property type="evidence" value="ECO:0007669"/>
    <property type="project" value="TreeGrafter"/>
</dbReference>
<gene>
    <name evidence="3" type="ORF">LITE_LOCUS50597</name>
</gene>
<evidence type="ECO:0000313" key="4">
    <source>
        <dbReference type="Proteomes" id="UP001154282"/>
    </source>
</evidence>
<dbReference type="GO" id="GO:0005737">
    <property type="term" value="C:cytoplasm"/>
    <property type="evidence" value="ECO:0007669"/>
    <property type="project" value="TreeGrafter"/>
</dbReference>
<name>A0AAV0S1I2_9ROSI</name>
<dbReference type="InterPro" id="IPR045107">
    <property type="entry name" value="SAC3/GANP/THP3"/>
</dbReference>
<proteinExistence type="predicted"/>
<evidence type="ECO:0000259" key="2">
    <source>
        <dbReference type="Pfam" id="PF03399"/>
    </source>
</evidence>
<dbReference type="GO" id="GO:0006406">
    <property type="term" value="P:mRNA export from nucleus"/>
    <property type="evidence" value="ECO:0007669"/>
    <property type="project" value="TreeGrafter"/>
</dbReference>
<dbReference type="EMBL" id="CAMGYJ010000011">
    <property type="protein sequence ID" value="CAI0625832.1"/>
    <property type="molecule type" value="Genomic_DNA"/>
</dbReference>
<dbReference type="PANTHER" id="PTHR12436">
    <property type="entry name" value="80 KDA MCM3-ASSOCIATED PROTEIN"/>
    <property type="match status" value="1"/>
</dbReference>
<dbReference type="Pfam" id="PF03399">
    <property type="entry name" value="SAC3_GANP"/>
    <property type="match status" value="1"/>
</dbReference>
<evidence type="ECO:0000313" key="3">
    <source>
        <dbReference type="EMBL" id="CAI0625832.1"/>
    </source>
</evidence>
<feature type="region of interest" description="Disordered" evidence="1">
    <location>
        <begin position="218"/>
        <end position="253"/>
    </location>
</feature>
<accession>A0AAV0S1I2</accession>
<feature type="compositionally biased region" description="Basic and acidic residues" evidence="1">
    <location>
        <begin position="225"/>
        <end position="251"/>
    </location>
</feature>
<sequence>MNVWMGIEIKQNVCLQLKSTLGQRRGKHVLYVRWLSFKRPLIYLLSLLDQTYDGNFLGRYNFLWDRMRAIRMDLRMQHSFNVEAITMLEQMITLHVISMHELCEYKKGEGFSEGFDAHLNIEHINKTSVELFKMYDDHRKKGVIVQSVKEFREYYALLKLDKHPGYKVEPSELSLDLAKMTPDIRQNPEVLFARNVASHKDFPGVVVKSRAFASRQTWPGSRTMIEQESKKSESSRKMIDHSKESESKESELELESLISDVGTEGKRRCMEYLKARYPNENVIKSEENLPYDALIGDPKDPNSKFFEFKSTINAQFDFSVVFVMMNCLKDKEGPGEDCYFHFPNPAHLDVAVGFVPDDEMIKWKYEEGSKSNVTYRFGFIYGGCEFDFDCSVGSFPSGERQTAFPSSNFAGDFY</sequence>
<dbReference type="Proteomes" id="UP001154282">
    <property type="component" value="Unassembled WGS sequence"/>
</dbReference>
<comment type="caution">
    <text evidence="3">The sequence shown here is derived from an EMBL/GenBank/DDBJ whole genome shotgun (WGS) entry which is preliminary data.</text>
</comment>
<feature type="domain" description="SAC3/GANP/THP3 conserved" evidence="2">
    <location>
        <begin position="41"/>
        <end position="198"/>
    </location>
</feature>
<keyword evidence="4" id="KW-1185">Reference proteome</keyword>
<protein>
    <recommendedName>
        <fullName evidence="2">SAC3/GANP/THP3 conserved domain-containing protein</fullName>
    </recommendedName>
</protein>
<reference evidence="3" key="1">
    <citation type="submission" date="2022-08" db="EMBL/GenBank/DDBJ databases">
        <authorList>
            <person name="Gutierrez-Valencia J."/>
        </authorList>
    </citation>
    <scope>NUCLEOTIDE SEQUENCE</scope>
</reference>
<evidence type="ECO:0000256" key="1">
    <source>
        <dbReference type="SAM" id="MobiDB-lite"/>
    </source>
</evidence>
<dbReference type="AlphaFoldDB" id="A0AAV0S1I2"/>
<organism evidence="3 4">
    <name type="scientific">Linum tenue</name>
    <dbReference type="NCBI Taxonomy" id="586396"/>
    <lineage>
        <taxon>Eukaryota</taxon>
        <taxon>Viridiplantae</taxon>
        <taxon>Streptophyta</taxon>
        <taxon>Embryophyta</taxon>
        <taxon>Tracheophyta</taxon>
        <taxon>Spermatophyta</taxon>
        <taxon>Magnoliopsida</taxon>
        <taxon>eudicotyledons</taxon>
        <taxon>Gunneridae</taxon>
        <taxon>Pentapetalae</taxon>
        <taxon>rosids</taxon>
        <taxon>fabids</taxon>
        <taxon>Malpighiales</taxon>
        <taxon>Linaceae</taxon>
        <taxon>Linum</taxon>
    </lineage>
</organism>
<dbReference type="InterPro" id="IPR005062">
    <property type="entry name" value="SAC3/GANP/THP3_conserved"/>
</dbReference>